<feature type="transmembrane region" description="Helical" evidence="1">
    <location>
        <begin position="41"/>
        <end position="62"/>
    </location>
</feature>
<organism evidence="2 3">
    <name type="scientific">Phaseolus vulgaris</name>
    <name type="common">Kidney bean</name>
    <name type="synonym">French bean</name>
    <dbReference type="NCBI Taxonomy" id="3885"/>
    <lineage>
        <taxon>Eukaryota</taxon>
        <taxon>Viridiplantae</taxon>
        <taxon>Streptophyta</taxon>
        <taxon>Embryophyta</taxon>
        <taxon>Tracheophyta</taxon>
        <taxon>Spermatophyta</taxon>
        <taxon>Magnoliopsida</taxon>
        <taxon>eudicotyledons</taxon>
        <taxon>Gunneridae</taxon>
        <taxon>Pentapetalae</taxon>
        <taxon>rosids</taxon>
        <taxon>fabids</taxon>
        <taxon>Fabales</taxon>
        <taxon>Fabaceae</taxon>
        <taxon>Papilionoideae</taxon>
        <taxon>50 kb inversion clade</taxon>
        <taxon>NPAAA clade</taxon>
        <taxon>indigoferoid/millettioid clade</taxon>
        <taxon>Phaseoleae</taxon>
        <taxon>Phaseolus</taxon>
    </lineage>
</organism>
<accession>V7AHV1</accession>
<keyword evidence="3" id="KW-1185">Reference proteome</keyword>
<keyword evidence="1" id="KW-1133">Transmembrane helix</keyword>
<dbReference type="AlphaFoldDB" id="V7AHV1"/>
<proteinExistence type="predicted"/>
<evidence type="ECO:0000256" key="1">
    <source>
        <dbReference type="SAM" id="Phobius"/>
    </source>
</evidence>
<name>V7AHV1_PHAVU</name>
<evidence type="ECO:0000313" key="2">
    <source>
        <dbReference type="EMBL" id="ESW05172.1"/>
    </source>
</evidence>
<dbReference type="Gramene" id="ESW05172">
    <property type="protein sequence ID" value="ESW05172"/>
    <property type="gene ID" value="PHAVU_011G158100g"/>
</dbReference>
<reference evidence="3" key="1">
    <citation type="journal article" date="2014" name="Nat. Genet.">
        <title>A reference genome for common bean and genome-wide analysis of dual domestications.</title>
        <authorList>
            <person name="Schmutz J."/>
            <person name="McClean P.E."/>
            <person name="Mamidi S."/>
            <person name="Wu G.A."/>
            <person name="Cannon S.B."/>
            <person name="Grimwood J."/>
            <person name="Jenkins J."/>
            <person name="Shu S."/>
            <person name="Song Q."/>
            <person name="Chavarro C."/>
            <person name="Torres-Torres M."/>
            <person name="Geffroy V."/>
            <person name="Moghaddam S.M."/>
            <person name="Gao D."/>
            <person name="Abernathy B."/>
            <person name="Barry K."/>
            <person name="Blair M."/>
            <person name="Brick M.A."/>
            <person name="Chovatia M."/>
            <person name="Gepts P."/>
            <person name="Goodstein D.M."/>
            <person name="Gonzales M."/>
            <person name="Hellsten U."/>
            <person name="Hyten D.L."/>
            <person name="Jia G."/>
            <person name="Kelly J.D."/>
            <person name="Kudrna D."/>
            <person name="Lee R."/>
            <person name="Richard M.M."/>
            <person name="Miklas P.N."/>
            <person name="Osorno J.M."/>
            <person name="Rodrigues J."/>
            <person name="Thareau V."/>
            <person name="Urrea C.A."/>
            <person name="Wang M."/>
            <person name="Yu Y."/>
            <person name="Zhang M."/>
            <person name="Wing R.A."/>
            <person name="Cregan P.B."/>
            <person name="Rokhsar D.S."/>
            <person name="Jackson S.A."/>
        </authorList>
    </citation>
    <scope>NUCLEOTIDE SEQUENCE [LARGE SCALE GENOMIC DNA]</scope>
    <source>
        <strain evidence="3">cv. G19833</strain>
    </source>
</reference>
<evidence type="ECO:0000313" key="3">
    <source>
        <dbReference type="Proteomes" id="UP000000226"/>
    </source>
</evidence>
<dbReference type="EMBL" id="CM002298">
    <property type="protein sequence ID" value="ESW05172.1"/>
    <property type="molecule type" value="Genomic_DNA"/>
</dbReference>
<protein>
    <submittedName>
        <fullName evidence="2">Uncharacterized protein</fullName>
    </submittedName>
</protein>
<gene>
    <name evidence="2" type="ORF">PHAVU_011G158100g</name>
</gene>
<dbReference type="Proteomes" id="UP000000226">
    <property type="component" value="Chromosome 11"/>
</dbReference>
<keyword evidence="1" id="KW-0472">Membrane</keyword>
<sequence>MKQLFSFNHVLSLTSDLRNIACSNDTSEWGIPWGGGRVSCWNISICFSFLLIYIHIHTLWSLRNICLHNRNLHMNACCNQLLWY</sequence>
<keyword evidence="1" id="KW-0812">Transmembrane</keyword>